<feature type="transmembrane region" description="Helical" evidence="1">
    <location>
        <begin position="44"/>
        <end position="64"/>
    </location>
</feature>
<keyword evidence="1" id="KW-1133">Transmembrane helix</keyword>
<name>A0ABV5FS73_9FLAO</name>
<organism evidence="2 3">
    <name type="scientific">Flavobacterium branchiarum</name>
    <dbReference type="NCBI Taxonomy" id="1114870"/>
    <lineage>
        <taxon>Bacteria</taxon>
        <taxon>Pseudomonadati</taxon>
        <taxon>Bacteroidota</taxon>
        <taxon>Flavobacteriia</taxon>
        <taxon>Flavobacteriales</taxon>
        <taxon>Flavobacteriaceae</taxon>
        <taxon>Flavobacterium</taxon>
    </lineage>
</organism>
<sequence>MKKIVIKQMVISIIIFVSIKEILNGIDIVNMNNGLENIFLEWGFSIKGIIIIGMISIMCGALLLIPYTYIWANCLIASKTFLIIFLYLLDSNIKAAFLELPLLILIITMVYFKYPFLWNIKLQNSMLKL</sequence>
<protein>
    <recommendedName>
        <fullName evidence="4">DoxX-like family protein</fullName>
    </recommendedName>
</protein>
<feature type="transmembrane region" description="Helical" evidence="1">
    <location>
        <begin position="96"/>
        <end position="114"/>
    </location>
</feature>
<reference evidence="2 3" key="1">
    <citation type="submission" date="2024-09" db="EMBL/GenBank/DDBJ databases">
        <authorList>
            <person name="Sun Q."/>
            <person name="Mori K."/>
        </authorList>
    </citation>
    <scope>NUCLEOTIDE SEQUENCE [LARGE SCALE GENOMIC DNA]</scope>
    <source>
        <strain evidence="2 3">CECT 7908</strain>
    </source>
</reference>
<accession>A0ABV5FS73</accession>
<dbReference type="RefSeq" id="WP_290264578.1">
    <property type="nucleotide sequence ID" value="NZ_JAUFQQ010000003.1"/>
</dbReference>
<keyword evidence="3" id="KW-1185">Reference proteome</keyword>
<evidence type="ECO:0008006" key="4">
    <source>
        <dbReference type="Google" id="ProtNLM"/>
    </source>
</evidence>
<evidence type="ECO:0000313" key="2">
    <source>
        <dbReference type="EMBL" id="MFB9066383.1"/>
    </source>
</evidence>
<proteinExistence type="predicted"/>
<evidence type="ECO:0000256" key="1">
    <source>
        <dbReference type="SAM" id="Phobius"/>
    </source>
</evidence>
<keyword evidence="1" id="KW-0472">Membrane</keyword>
<evidence type="ECO:0000313" key="3">
    <source>
        <dbReference type="Proteomes" id="UP001589589"/>
    </source>
</evidence>
<keyword evidence="1" id="KW-0812">Transmembrane</keyword>
<feature type="transmembrane region" description="Helical" evidence="1">
    <location>
        <begin position="70"/>
        <end position="89"/>
    </location>
</feature>
<gene>
    <name evidence="2" type="ORF">ACFFUQ_20380</name>
</gene>
<dbReference type="Proteomes" id="UP001589589">
    <property type="component" value="Unassembled WGS sequence"/>
</dbReference>
<dbReference type="EMBL" id="JBHMEX010000069">
    <property type="protein sequence ID" value="MFB9066383.1"/>
    <property type="molecule type" value="Genomic_DNA"/>
</dbReference>
<comment type="caution">
    <text evidence="2">The sequence shown here is derived from an EMBL/GenBank/DDBJ whole genome shotgun (WGS) entry which is preliminary data.</text>
</comment>